<evidence type="ECO:0000256" key="4">
    <source>
        <dbReference type="ARBA" id="ARBA00022741"/>
    </source>
</evidence>
<feature type="domain" description="ABC transmembrane type-1" evidence="10">
    <location>
        <begin position="22"/>
        <end position="419"/>
    </location>
</feature>
<dbReference type="PANTHER" id="PTHR24221:SF430">
    <property type="entry name" value="MULTIDRUG RESISTANCE ABC TRANSPORTER ATP-BINDING_PERMEASE PROTEIN YHEH-RELATED"/>
    <property type="match status" value="1"/>
</dbReference>
<keyword evidence="7 8" id="KW-0472">Membrane</keyword>
<evidence type="ECO:0000256" key="2">
    <source>
        <dbReference type="ARBA" id="ARBA00022448"/>
    </source>
</evidence>
<sequence length="698" mass="77551">MSGQKVGKRLVDFAKPFRKQIFGALLLLLLGTSAELAGPFLAKVLIDNHILAIQKPWYEYGELPKAAANVAVSVDGKYYVRQDLLQEAGVSPQATQAKPVSILAEGTTYYLVHGAMNPNAEKKMTALPAENGRERVEVVTNDGTEGTGTTLTGVRLTAEEVKSMYQSEFSPIIWLSVSYGVLILLSAGFNYVQILALQTIAQRIIQQMRMKLFIHLQKLPVSFFDKTPVGSLVSRVSNDTEAIRELYVSVLATFVQNGIYLVGILVALYILQPELALISFLTVPVLVVLVMVYHRYSSRYYAIIRARLSDMNATINEMIQNMAIVQAFRREKGVQQEFADVNEEYFKVKLKENNIESLLLRPAVDLIWKVTLTLIVWYYGSTSFHSAISFGALFAFVDYMGRFFEPINMIMNRLSQLQQATISAKRVFDILDTKQETQKGTPNLPIERPKGEVVFDQVSFAYTGDEYVLKNVSFTAKPGQTIALVGHTGSGKSSLMNLLLGFYAVTNGKILIDGKDMSEIDTQALRQHVGLVLQDPFLFTGSIGFNIRMYNEAITDEVVRNAAEAVRADEFIRQLPGGYDEPVVERGMTLSAGQRQLISFARALAADPAILILDEATASIDSETESAIQEALHVLSRGRTTFIIAHRLSTIQHADQILVLSRGEVVERGTHEELMAQDGLYQKMYQLQLGHASVTMKG</sequence>
<keyword evidence="5 11" id="KW-0067">ATP-binding</keyword>
<dbReference type="Gene3D" id="1.20.1560.10">
    <property type="entry name" value="ABC transporter type 1, transmembrane domain"/>
    <property type="match status" value="1"/>
</dbReference>
<feature type="transmembrane region" description="Helical" evidence="8">
    <location>
        <begin position="246"/>
        <end position="271"/>
    </location>
</feature>
<evidence type="ECO:0000256" key="8">
    <source>
        <dbReference type="SAM" id="Phobius"/>
    </source>
</evidence>
<keyword evidence="6 8" id="KW-1133">Transmembrane helix</keyword>
<evidence type="ECO:0000256" key="6">
    <source>
        <dbReference type="ARBA" id="ARBA00022989"/>
    </source>
</evidence>
<keyword evidence="3 8" id="KW-0812">Transmembrane</keyword>
<dbReference type="InterPro" id="IPR027417">
    <property type="entry name" value="P-loop_NTPase"/>
</dbReference>
<dbReference type="InterPro" id="IPR011527">
    <property type="entry name" value="ABC1_TM_dom"/>
</dbReference>
<dbReference type="GO" id="GO:0034040">
    <property type="term" value="F:ATPase-coupled lipid transmembrane transporter activity"/>
    <property type="evidence" value="ECO:0007669"/>
    <property type="project" value="TreeGrafter"/>
</dbReference>
<evidence type="ECO:0000259" key="9">
    <source>
        <dbReference type="PROSITE" id="PS50893"/>
    </source>
</evidence>
<dbReference type="Pfam" id="PF00005">
    <property type="entry name" value="ABC_tran"/>
    <property type="match status" value="1"/>
</dbReference>
<dbReference type="EMBL" id="FORT01000014">
    <property type="protein sequence ID" value="SFK49696.1"/>
    <property type="molecule type" value="Genomic_DNA"/>
</dbReference>
<dbReference type="GO" id="GO:0016887">
    <property type="term" value="F:ATP hydrolysis activity"/>
    <property type="evidence" value="ECO:0007669"/>
    <property type="project" value="InterPro"/>
</dbReference>
<feature type="domain" description="ABC transporter" evidence="9">
    <location>
        <begin position="453"/>
        <end position="687"/>
    </location>
</feature>
<dbReference type="InterPro" id="IPR003439">
    <property type="entry name" value="ABC_transporter-like_ATP-bd"/>
</dbReference>
<protein>
    <submittedName>
        <fullName evidence="11">ATP-binding cassette, subfamily B</fullName>
    </submittedName>
</protein>
<keyword evidence="2" id="KW-0813">Transport</keyword>
<dbReference type="RefSeq" id="WP_092273272.1">
    <property type="nucleotide sequence ID" value="NZ_FORT01000014.1"/>
</dbReference>
<dbReference type="GO" id="GO:0005524">
    <property type="term" value="F:ATP binding"/>
    <property type="evidence" value="ECO:0007669"/>
    <property type="project" value="UniProtKB-KW"/>
</dbReference>
<evidence type="ECO:0000256" key="7">
    <source>
        <dbReference type="ARBA" id="ARBA00023136"/>
    </source>
</evidence>
<dbReference type="InterPro" id="IPR017871">
    <property type="entry name" value="ABC_transporter-like_CS"/>
</dbReference>
<dbReference type="FunFam" id="3.40.50.300:FF:000287">
    <property type="entry name" value="Multidrug ABC transporter ATP-binding protein"/>
    <property type="match status" value="1"/>
</dbReference>
<dbReference type="STRING" id="1884381.SAMN05518846_11486"/>
<dbReference type="CDD" id="cd03254">
    <property type="entry name" value="ABCC_Glucan_exporter_like"/>
    <property type="match status" value="1"/>
</dbReference>
<evidence type="ECO:0000313" key="11">
    <source>
        <dbReference type="EMBL" id="SFK49696.1"/>
    </source>
</evidence>
<evidence type="ECO:0000259" key="10">
    <source>
        <dbReference type="PROSITE" id="PS50929"/>
    </source>
</evidence>
<dbReference type="SUPFAM" id="SSF52540">
    <property type="entry name" value="P-loop containing nucleoside triphosphate hydrolases"/>
    <property type="match status" value="1"/>
</dbReference>
<dbReference type="PROSITE" id="PS50929">
    <property type="entry name" value="ABC_TM1F"/>
    <property type="match status" value="1"/>
</dbReference>
<keyword evidence="12" id="KW-1185">Reference proteome</keyword>
<organism evidence="11 12">
    <name type="scientific">Brevibacillus centrosporus</name>
    <dbReference type="NCBI Taxonomy" id="54910"/>
    <lineage>
        <taxon>Bacteria</taxon>
        <taxon>Bacillati</taxon>
        <taxon>Bacillota</taxon>
        <taxon>Bacilli</taxon>
        <taxon>Bacillales</taxon>
        <taxon>Paenibacillaceae</taxon>
        <taxon>Brevibacillus</taxon>
    </lineage>
</organism>
<reference evidence="12" key="1">
    <citation type="submission" date="2016-10" db="EMBL/GenBank/DDBJ databases">
        <authorList>
            <person name="Varghese N."/>
            <person name="Submissions S."/>
        </authorList>
    </citation>
    <scope>NUCLEOTIDE SEQUENCE [LARGE SCALE GENOMIC DNA]</scope>
    <source>
        <strain evidence="12">OK042</strain>
    </source>
</reference>
<dbReference type="PROSITE" id="PS50893">
    <property type="entry name" value="ABC_TRANSPORTER_2"/>
    <property type="match status" value="1"/>
</dbReference>
<feature type="transmembrane region" description="Helical" evidence="8">
    <location>
        <begin position="172"/>
        <end position="201"/>
    </location>
</feature>
<dbReference type="Proteomes" id="UP000198915">
    <property type="component" value="Unassembled WGS sequence"/>
</dbReference>
<dbReference type="InterPro" id="IPR036640">
    <property type="entry name" value="ABC1_TM_sf"/>
</dbReference>
<dbReference type="InterPro" id="IPR003593">
    <property type="entry name" value="AAA+_ATPase"/>
</dbReference>
<name>A0A1I4A1D6_9BACL</name>
<dbReference type="PROSITE" id="PS00211">
    <property type="entry name" value="ABC_TRANSPORTER_1"/>
    <property type="match status" value="1"/>
</dbReference>
<keyword evidence="4" id="KW-0547">Nucleotide-binding</keyword>
<dbReference type="AlphaFoldDB" id="A0A1I4A1D6"/>
<dbReference type="GO" id="GO:0005886">
    <property type="term" value="C:plasma membrane"/>
    <property type="evidence" value="ECO:0007669"/>
    <property type="project" value="UniProtKB-SubCell"/>
</dbReference>
<dbReference type="Gene3D" id="3.40.50.300">
    <property type="entry name" value="P-loop containing nucleotide triphosphate hydrolases"/>
    <property type="match status" value="1"/>
</dbReference>
<evidence type="ECO:0000256" key="3">
    <source>
        <dbReference type="ARBA" id="ARBA00022692"/>
    </source>
</evidence>
<dbReference type="SMART" id="SM00382">
    <property type="entry name" value="AAA"/>
    <property type="match status" value="1"/>
</dbReference>
<evidence type="ECO:0000256" key="5">
    <source>
        <dbReference type="ARBA" id="ARBA00022840"/>
    </source>
</evidence>
<dbReference type="SUPFAM" id="SSF90123">
    <property type="entry name" value="ABC transporter transmembrane region"/>
    <property type="match status" value="1"/>
</dbReference>
<gene>
    <name evidence="11" type="ORF">SAMN05518846_11486</name>
</gene>
<feature type="transmembrane region" description="Helical" evidence="8">
    <location>
        <begin position="384"/>
        <end position="404"/>
    </location>
</feature>
<dbReference type="GO" id="GO:0140359">
    <property type="term" value="F:ABC-type transporter activity"/>
    <property type="evidence" value="ECO:0007669"/>
    <property type="project" value="InterPro"/>
</dbReference>
<dbReference type="InterPro" id="IPR039421">
    <property type="entry name" value="Type_1_exporter"/>
</dbReference>
<dbReference type="PANTHER" id="PTHR24221">
    <property type="entry name" value="ATP-BINDING CASSETTE SUB-FAMILY B"/>
    <property type="match status" value="1"/>
</dbReference>
<feature type="transmembrane region" description="Helical" evidence="8">
    <location>
        <begin position="277"/>
        <end position="296"/>
    </location>
</feature>
<dbReference type="Pfam" id="PF00664">
    <property type="entry name" value="ABC_membrane"/>
    <property type="match status" value="1"/>
</dbReference>
<evidence type="ECO:0000256" key="1">
    <source>
        <dbReference type="ARBA" id="ARBA00004651"/>
    </source>
</evidence>
<dbReference type="CDD" id="cd18544">
    <property type="entry name" value="ABC_6TM_TmrA_like"/>
    <property type="match status" value="1"/>
</dbReference>
<accession>A0A1I4A1D6</accession>
<proteinExistence type="predicted"/>
<comment type="subcellular location">
    <subcellularLocation>
        <location evidence="1">Cell membrane</location>
        <topology evidence="1">Multi-pass membrane protein</topology>
    </subcellularLocation>
</comment>
<evidence type="ECO:0000313" key="12">
    <source>
        <dbReference type="Proteomes" id="UP000198915"/>
    </source>
</evidence>